<dbReference type="PANTHER" id="PTHR37423">
    <property type="entry name" value="SOLUBLE LYTIC MUREIN TRANSGLYCOSYLASE-RELATED"/>
    <property type="match status" value="1"/>
</dbReference>
<evidence type="ECO:0000313" key="5">
    <source>
        <dbReference type="Proteomes" id="UP001521209"/>
    </source>
</evidence>
<dbReference type="PANTHER" id="PTHR37423:SF2">
    <property type="entry name" value="MEMBRANE-BOUND LYTIC MUREIN TRANSGLYCOSYLASE C"/>
    <property type="match status" value="1"/>
</dbReference>
<evidence type="ECO:0000256" key="1">
    <source>
        <dbReference type="ARBA" id="ARBA00007734"/>
    </source>
</evidence>
<comment type="similarity">
    <text evidence="1">Belongs to the transglycosylase Slt family.</text>
</comment>
<evidence type="ECO:0000313" key="4">
    <source>
        <dbReference type="EMBL" id="MCF3947835.1"/>
    </source>
</evidence>
<dbReference type="CDD" id="cd00254">
    <property type="entry name" value="LT-like"/>
    <property type="match status" value="1"/>
</dbReference>
<organism evidence="4 5">
    <name type="scientific">Acidiphilium iwatense</name>
    <dbReference type="NCBI Taxonomy" id="768198"/>
    <lineage>
        <taxon>Bacteria</taxon>
        <taxon>Pseudomonadati</taxon>
        <taxon>Pseudomonadota</taxon>
        <taxon>Alphaproteobacteria</taxon>
        <taxon>Acetobacterales</taxon>
        <taxon>Acidocellaceae</taxon>
        <taxon>Acidiphilium</taxon>
    </lineage>
</organism>
<sequence>MVMRAESGGHTMLDGRPITSPAGAMGLMQLMPKTYAALRVRYGLNAGPYDPKDNILAGTAYLRELYQRFGYPDLFAAYNAGPTRFAAFLDAHQPLPTETRTYIARLGGPALMAPGTSMAMSGTRLFFQLRAPEVRDNGNGRAKPALFASSSLAPSSHGLFVSLNIVPERKP</sequence>
<feature type="domain" description="Transglycosylase SLT" evidence="3">
    <location>
        <begin position="2"/>
        <end position="85"/>
    </location>
</feature>
<reference evidence="4 5" key="1">
    <citation type="submission" date="2022-01" db="EMBL/GenBank/DDBJ databases">
        <authorList>
            <person name="Won M."/>
            <person name="Kim S.-J."/>
            <person name="Kwon S.-W."/>
        </authorList>
    </citation>
    <scope>NUCLEOTIDE SEQUENCE [LARGE SCALE GENOMIC DNA]</scope>
    <source>
        <strain evidence="4 5">KCTC 23505</strain>
    </source>
</reference>
<name>A0ABS9DYL5_9PROT</name>
<dbReference type="Gene3D" id="1.10.530.10">
    <property type="match status" value="1"/>
</dbReference>
<dbReference type="SUPFAM" id="SSF53955">
    <property type="entry name" value="Lysozyme-like"/>
    <property type="match status" value="1"/>
</dbReference>
<protein>
    <submittedName>
        <fullName evidence="4">Lytic transglycosylase domain-containing protein</fullName>
    </submittedName>
</protein>
<accession>A0ABS9DYL5</accession>
<keyword evidence="5" id="KW-1185">Reference proteome</keyword>
<evidence type="ECO:0000256" key="2">
    <source>
        <dbReference type="ARBA" id="ARBA00009387"/>
    </source>
</evidence>
<dbReference type="InterPro" id="IPR023346">
    <property type="entry name" value="Lysozyme-like_dom_sf"/>
</dbReference>
<gene>
    <name evidence="4" type="ORF">L2A60_14235</name>
</gene>
<proteinExistence type="inferred from homology"/>
<evidence type="ECO:0000259" key="3">
    <source>
        <dbReference type="Pfam" id="PF01464"/>
    </source>
</evidence>
<dbReference type="InterPro" id="IPR008258">
    <property type="entry name" value="Transglycosylase_SLT_dom_1"/>
</dbReference>
<dbReference type="Pfam" id="PF01464">
    <property type="entry name" value="SLT"/>
    <property type="match status" value="1"/>
</dbReference>
<comment type="similarity">
    <text evidence="2">Belongs to the virb1 family.</text>
</comment>
<comment type="caution">
    <text evidence="4">The sequence shown here is derived from an EMBL/GenBank/DDBJ whole genome shotgun (WGS) entry which is preliminary data.</text>
</comment>
<dbReference type="EMBL" id="JAKGBZ010000031">
    <property type="protein sequence ID" value="MCF3947835.1"/>
    <property type="molecule type" value="Genomic_DNA"/>
</dbReference>
<dbReference type="Proteomes" id="UP001521209">
    <property type="component" value="Unassembled WGS sequence"/>
</dbReference>